<gene>
    <name evidence="1" type="ORF">GS399_17660</name>
</gene>
<accession>A0A7K1YDZ2</accession>
<reference evidence="1 2" key="1">
    <citation type="submission" date="2019-11" db="EMBL/GenBank/DDBJ databases">
        <title>Pedobacter sp. HMF7647 Genome sequencing and assembly.</title>
        <authorList>
            <person name="Kang H."/>
            <person name="Kim H."/>
            <person name="Joh K."/>
        </authorList>
    </citation>
    <scope>NUCLEOTIDE SEQUENCE [LARGE SCALE GENOMIC DNA]</scope>
    <source>
        <strain evidence="1 2">HMF7647</strain>
    </source>
</reference>
<organism evidence="1 2">
    <name type="scientific">Hufsiella arboris</name>
    <dbReference type="NCBI Taxonomy" id="2695275"/>
    <lineage>
        <taxon>Bacteria</taxon>
        <taxon>Pseudomonadati</taxon>
        <taxon>Bacteroidota</taxon>
        <taxon>Sphingobacteriia</taxon>
        <taxon>Sphingobacteriales</taxon>
        <taxon>Sphingobacteriaceae</taxon>
        <taxon>Hufsiella</taxon>
    </lineage>
</organism>
<comment type="caution">
    <text evidence="1">The sequence shown here is derived from an EMBL/GenBank/DDBJ whole genome shotgun (WGS) entry which is preliminary data.</text>
</comment>
<evidence type="ECO:0000313" key="2">
    <source>
        <dbReference type="Proteomes" id="UP000466586"/>
    </source>
</evidence>
<dbReference type="RefSeq" id="WP_160845980.1">
    <property type="nucleotide sequence ID" value="NZ_WVHT01000010.1"/>
</dbReference>
<dbReference type="EMBL" id="WVHT01000010">
    <property type="protein sequence ID" value="MXV52802.1"/>
    <property type="molecule type" value="Genomic_DNA"/>
</dbReference>
<sequence length="64" mass="7129">METHKGSAVDIADYKSAFKCAKIANLGKHKYLLDAHQVCNPDIESGFLIRPYRVSLSIHKKALS</sequence>
<keyword evidence="2" id="KW-1185">Reference proteome</keyword>
<proteinExistence type="predicted"/>
<name>A0A7K1YDZ2_9SPHI</name>
<dbReference type="AlphaFoldDB" id="A0A7K1YDZ2"/>
<evidence type="ECO:0000313" key="1">
    <source>
        <dbReference type="EMBL" id="MXV52802.1"/>
    </source>
</evidence>
<dbReference type="Proteomes" id="UP000466586">
    <property type="component" value="Unassembled WGS sequence"/>
</dbReference>
<protein>
    <submittedName>
        <fullName evidence="1">Uncharacterized protein</fullName>
    </submittedName>
</protein>